<dbReference type="AlphaFoldDB" id="A0A1U7CPB6"/>
<sequence length="417" mass="46072">MDGEFACPECGQIVKVRRFGSGRQVRCKFCKRLLEVPFLPRASNGWKRTSSAQPRWVVWAWVGVGFVAVALVSTAAMQLILSQERAARAHTINKLIAASEAHEQAGRFDMALLDLDTALEYLPSAVPAHTNDRKTLRDRRRSLAVRDVQSMILQLAERDASALGDWLNVQARVGADHDLGTLGNEVRAKFLAALHRWIDVEEAAARSAVESQRPVDAVAHCTTAAGVAIHLPPDDKQAVLRRLNAIVVPLIERRGVVIDKPSGEFLLGTEAGYDKSMRPVMIKALGDKGYLPAASTKPWRDDWSRAPYRLTLSIHERQEGNYMATQNRLTRIEARISFSQQGREIWKSTPNARTTVPLPSLPNFISTRLALSDARLPEVEKMLYENAQAMIGDKFKAALAAIPDCPRPIPPAVAGGR</sequence>
<keyword evidence="1" id="KW-0812">Transmembrane</keyword>
<name>A0A1U7CPB6_9BACT</name>
<evidence type="ECO:0000313" key="3">
    <source>
        <dbReference type="Proteomes" id="UP000186309"/>
    </source>
</evidence>
<keyword evidence="3" id="KW-1185">Reference proteome</keyword>
<organism evidence="2 3">
    <name type="scientific">Paludisphaera borealis</name>
    <dbReference type="NCBI Taxonomy" id="1387353"/>
    <lineage>
        <taxon>Bacteria</taxon>
        <taxon>Pseudomonadati</taxon>
        <taxon>Planctomycetota</taxon>
        <taxon>Planctomycetia</taxon>
        <taxon>Isosphaerales</taxon>
        <taxon>Isosphaeraceae</taxon>
        <taxon>Paludisphaera</taxon>
    </lineage>
</organism>
<evidence type="ECO:0000313" key="2">
    <source>
        <dbReference type="EMBL" id="APW60723.1"/>
    </source>
</evidence>
<dbReference type="OrthoDB" id="264433at2"/>
<protein>
    <submittedName>
        <fullName evidence="2">Uncharacterized protein</fullName>
    </submittedName>
</protein>
<feature type="transmembrane region" description="Helical" evidence="1">
    <location>
        <begin position="56"/>
        <end position="81"/>
    </location>
</feature>
<keyword evidence="1" id="KW-1133">Transmembrane helix</keyword>
<dbReference type="KEGG" id="pbor:BSF38_02211"/>
<evidence type="ECO:0000256" key="1">
    <source>
        <dbReference type="SAM" id="Phobius"/>
    </source>
</evidence>
<dbReference type="STRING" id="1387353.BSF38_02211"/>
<gene>
    <name evidence="2" type="ORF">BSF38_02211</name>
</gene>
<proteinExistence type="predicted"/>
<dbReference type="RefSeq" id="WP_076345550.1">
    <property type="nucleotide sequence ID" value="NZ_CP019082.1"/>
</dbReference>
<keyword evidence="1" id="KW-0472">Membrane</keyword>
<accession>A0A1U7CPB6</accession>
<reference evidence="3" key="1">
    <citation type="submission" date="2016-12" db="EMBL/GenBank/DDBJ databases">
        <title>Comparative genomics of four Isosphaeraceae planctomycetes: a common pool of plasmids and glycoside hydrolase genes.</title>
        <authorList>
            <person name="Ivanova A."/>
        </authorList>
    </citation>
    <scope>NUCLEOTIDE SEQUENCE [LARGE SCALE GENOMIC DNA]</scope>
    <source>
        <strain evidence="3">PX4</strain>
    </source>
</reference>
<dbReference type="Proteomes" id="UP000186309">
    <property type="component" value="Chromosome"/>
</dbReference>
<dbReference type="EMBL" id="CP019082">
    <property type="protein sequence ID" value="APW60723.1"/>
    <property type="molecule type" value="Genomic_DNA"/>
</dbReference>